<sequence>MENRKTSNWVFMTGFVLWDIILTDEEILKSTKTCDGTNGNPVVKWEDFYPLAESNAADFVITKNLYHSGDETQT</sequence>
<keyword evidence="3" id="KW-1185">Reference proteome</keyword>
<accession>A0AAU9WRL5</accession>
<feature type="signal peptide" evidence="1">
    <location>
        <begin position="1"/>
        <end position="23"/>
    </location>
</feature>
<dbReference type="Proteomes" id="UP001159428">
    <property type="component" value="Unassembled WGS sequence"/>
</dbReference>
<evidence type="ECO:0000313" key="2">
    <source>
        <dbReference type="EMBL" id="CAH3123263.1"/>
    </source>
</evidence>
<evidence type="ECO:0000313" key="3">
    <source>
        <dbReference type="Proteomes" id="UP001159428"/>
    </source>
</evidence>
<proteinExistence type="predicted"/>
<dbReference type="AlphaFoldDB" id="A0AAU9WRL5"/>
<reference evidence="2 3" key="1">
    <citation type="submission" date="2022-05" db="EMBL/GenBank/DDBJ databases">
        <authorList>
            <consortium name="Genoscope - CEA"/>
            <person name="William W."/>
        </authorList>
    </citation>
    <scope>NUCLEOTIDE SEQUENCE [LARGE SCALE GENOMIC DNA]</scope>
</reference>
<keyword evidence="1" id="KW-0732">Signal</keyword>
<evidence type="ECO:0000256" key="1">
    <source>
        <dbReference type="SAM" id="SignalP"/>
    </source>
</evidence>
<gene>
    <name evidence="2" type="ORF">PMEA_00009552</name>
</gene>
<comment type="caution">
    <text evidence="2">The sequence shown here is derived from an EMBL/GenBank/DDBJ whole genome shotgun (WGS) entry which is preliminary data.</text>
</comment>
<dbReference type="EMBL" id="CALNXJ010000019">
    <property type="protein sequence ID" value="CAH3123263.1"/>
    <property type="molecule type" value="Genomic_DNA"/>
</dbReference>
<name>A0AAU9WRL5_9CNID</name>
<organism evidence="2 3">
    <name type="scientific">Pocillopora meandrina</name>
    <dbReference type="NCBI Taxonomy" id="46732"/>
    <lineage>
        <taxon>Eukaryota</taxon>
        <taxon>Metazoa</taxon>
        <taxon>Cnidaria</taxon>
        <taxon>Anthozoa</taxon>
        <taxon>Hexacorallia</taxon>
        <taxon>Scleractinia</taxon>
        <taxon>Astrocoeniina</taxon>
        <taxon>Pocilloporidae</taxon>
        <taxon>Pocillopora</taxon>
    </lineage>
</organism>
<protein>
    <submittedName>
        <fullName evidence="2">Uncharacterized protein</fullName>
    </submittedName>
</protein>
<feature type="chain" id="PRO_5043560990" evidence="1">
    <location>
        <begin position="24"/>
        <end position="74"/>
    </location>
</feature>